<dbReference type="GO" id="GO:0005886">
    <property type="term" value="C:plasma membrane"/>
    <property type="evidence" value="ECO:0007669"/>
    <property type="project" value="TreeGrafter"/>
</dbReference>
<dbReference type="Pfam" id="PF03798">
    <property type="entry name" value="TRAM_LAG1_CLN8"/>
    <property type="match status" value="1"/>
</dbReference>
<gene>
    <name evidence="8" type="ORF">LIER_35034</name>
</gene>
<dbReference type="GO" id="GO:0071709">
    <property type="term" value="P:membrane assembly"/>
    <property type="evidence" value="ECO:0007669"/>
    <property type="project" value="TreeGrafter"/>
</dbReference>
<protein>
    <submittedName>
        <fullName evidence="8">Transferase</fullName>
    </submittedName>
</protein>
<feature type="transmembrane region" description="Helical" evidence="6">
    <location>
        <begin position="207"/>
        <end position="230"/>
    </location>
</feature>
<feature type="transmembrane region" description="Helical" evidence="6">
    <location>
        <begin position="15"/>
        <end position="36"/>
    </location>
</feature>
<name>A0AAV3NN81_LITER</name>
<dbReference type="PANTHER" id="PTHR13439:SF4">
    <property type="entry name" value="TLC DOMAIN-CONTAINING PROTEIN"/>
    <property type="match status" value="1"/>
</dbReference>
<feature type="transmembrane region" description="Helical" evidence="6">
    <location>
        <begin position="42"/>
        <end position="59"/>
    </location>
</feature>
<dbReference type="PANTHER" id="PTHR13439">
    <property type="entry name" value="CT120 PROTEIN"/>
    <property type="match status" value="1"/>
</dbReference>
<dbReference type="GO" id="GO:0016740">
    <property type="term" value="F:transferase activity"/>
    <property type="evidence" value="ECO:0007669"/>
    <property type="project" value="UniProtKB-KW"/>
</dbReference>
<feature type="transmembrane region" description="Helical" evidence="6">
    <location>
        <begin position="141"/>
        <end position="162"/>
    </location>
</feature>
<accession>A0AAV3NN81</accession>
<evidence type="ECO:0000313" key="9">
    <source>
        <dbReference type="Proteomes" id="UP001454036"/>
    </source>
</evidence>
<evidence type="ECO:0000256" key="2">
    <source>
        <dbReference type="ARBA" id="ARBA00022692"/>
    </source>
</evidence>
<dbReference type="PROSITE" id="PS50922">
    <property type="entry name" value="TLC"/>
    <property type="match status" value="1"/>
</dbReference>
<dbReference type="InterPro" id="IPR006634">
    <property type="entry name" value="TLC-dom"/>
</dbReference>
<evidence type="ECO:0000256" key="6">
    <source>
        <dbReference type="SAM" id="Phobius"/>
    </source>
</evidence>
<organism evidence="8 9">
    <name type="scientific">Lithospermum erythrorhizon</name>
    <name type="common">Purple gromwell</name>
    <name type="synonym">Lithospermum officinale var. erythrorhizon</name>
    <dbReference type="NCBI Taxonomy" id="34254"/>
    <lineage>
        <taxon>Eukaryota</taxon>
        <taxon>Viridiplantae</taxon>
        <taxon>Streptophyta</taxon>
        <taxon>Embryophyta</taxon>
        <taxon>Tracheophyta</taxon>
        <taxon>Spermatophyta</taxon>
        <taxon>Magnoliopsida</taxon>
        <taxon>eudicotyledons</taxon>
        <taxon>Gunneridae</taxon>
        <taxon>Pentapetalae</taxon>
        <taxon>asterids</taxon>
        <taxon>lamiids</taxon>
        <taxon>Boraginales</taxon>
        <taxon>Boraginaceae</taxon>
        <taxon>Boraginoideae</taxon>
        <taxon>Lithospermeae</taxon>
        <taxon>Lithospermum</taxon>
    </lineage>
</organism>
<dbReference type="GO" id="GO:0007009">
    <property type="term" value="P:plasma membrane organization"/>
    <property type="evidence" value="ECO:0007669"/>
    <property type="project" value="TreeGrafter"/>
</dbReference>
<evidence type="ECO:0000256" key="1">
    <source>
        <dbReference type="ARBA" id="ARBA00004141"/>
    </source>
</evidence>
<dbReference type="EMBL" id="BAABME010015049">
    <property type="protein sequence ID" value="GAA0139122.1"/>
    <property type="molecule type" value="Genomic_DNA"/>
</dbReference>
<dbReference type="SMART" id="SM00724">
    <property type="entry name" value="TLC"/>
    <property type="match status" value="1"/>
</dbReference>
<evidence type="ECO:0000256" key="5">
    <source>
        <dbReference type="PROSITE-ProRule" id="PRU00205"/>
    </source>
</evidence>
<proteinExistence type="predicted"/>
<keyword evidence="2 5" id="KW-0812">Transmembrane</keyword>
<feature type="transmembrane region" description="Helical" evidence="6">
    <location>
        <begin position="168"/>
        <end position="186"/>
    </location>
</feature>
<evidence type="ECO:0000256" key="4">
    <source>
        <dbReference type="ARBA" id="ARBA00023136"/>
    </source>
</evidence>
<feature type="transmembrane region" description="Helical" evidence="6">
    <location>
        <begin position="68"/>
        <end position="91"/>
    </location>
</feature>
<dbReference type="AlphaFoldDB" id="A0AAV3NN81"/>
<evidence type="ECO:0000313" key="8">
    <source>
        <dbReference type="EMBL" id="GAA0139122.1"/>
    </source>
</evidence>
<reference evidence="8 9" key="1">
    <citation type="submission" date="2024-01" db="EMBL/GenBank/DDBJ databases">
        <title>The complete chloroplast genome sequence of Lithospermum erythrorhizon: insights into the phylogenetic relationship among Boraginaceae species and the maternal lineages of purple gromwells.</title>
        <authorList>
            <person name="Okada T."/>
            <person name="Watanabe K."/>
        </authorList>
    </citation>
    <scope>NUCLEOTIDE SEQUENCE [LARGE SCALE GENOMIC DNA]</scope>
</reference>
<keyword evidence="9" id="KW-1185">Reference proteome</keyword>
<comment type="caution">
    <text evidence="8">The sequence shown here is derived from an EMBL/GenBank/DDBJ whole genome shotgun (WGS) entry which is preliminary data.</text>
</comment>
<feature type="transmembrane region" description="Helical" evidence="6">
    <location>
        <begin position="242"/>
        <end position="259"/>
    </location>
</feature>
<dbReference type="GO" id="GO:0097035">
    <property type="term" value="P:regulation of membrane lipid distribution"/>
    <property type="evidence" value="ECO:0007669"/>
    <property type="project" value="TreeGrafter"/>
</dbReference>
<dbReference type="Proteomes" id="UP001454036">
    <property type="component" value="Unassembled WGS sequence"/>
</dbReference>
<sequence>MVRPRNNQEKVNSKAGSFFMATLIMWAVSVIFEIIFDKRRELLTILAGFVFFQLANWIVRSFLSRDPLVVNTCVSLLHSSITSFSVVLILMSRWKGSGVNEMFEHSELVRGTWPGANAVLCFSSGYFAYDQLDMLVYRLYSGWIPSILVHHLLLLVCFTLALYRNITINYLILTLICELHSVFLHVRKIRRMAGVRDARKTIVKVEWGLNCVTFVLARTLSHVLITIKLLKDASKFGDGVELPMALFGMAGMNLLNLFLGMDLYGACRREFASAKNLQKSH</sequence>
<evidence type="ECO:0000259" key="7">
    <source>
        <dbReference type="PROSITE" id="PS50922"/>
    </source>
</evidence>
<evidence type="ECO:0000256" key="3">
    <source>
        <dbReference type="ARBA" id="ARBA00022989"/>
    </source>
</evidence>
<feature type="domain" description="TLC" evidence="7">
    <location>
        <begin position="64"/>
        <end position="272"/>
    </location>
</feature>
<keyword evidence="8" id="KW-0808">Transferase</keyword>
<comment type="subcellular location">
    <subcellularLocation>
        <location evidence="1">Membrane</location>
        <topology evidence="1">Multi-pass membrane protein</topology>
    </subcellularLocation>
</comment>
<dbReference type="GO" id="GO:0055091">
    <property type="term" value="P:phospholipid homeostasis"/>
    <property type="evidence" value="ECO:0007669"/>
    <property type="project" value="TreeGrafter"/>
</dbReference>
<keyword evidence="4 5" id="KW-0472">Membrane</keyword>
<keyword evidence="3 6" id="KW-1133">Transmembrane helix</keyword>
<dbReference type="InterPro" id="IPR050846">
    <property type="entry name" value="TLCD"/>
</dbReference>